<accession>A0A8J8YS22</accession>
<dbReference type="AlphaFoldDB" id="A0A8J8YS22"/>
<evidence type="ECO:0000256" key="1">
    <source>
        <dbReference type="SAM" id="MobiDB-lite"/>
    </source>
</evidence>
<protein>
    <submittedName>
        <fullName evidence="2">Uncharacterized protein</fullName>
    </submittedName>
</protein>
<feature type="region of interest" description="Disordered" evidence="1">
    <location>
        <begin position="23"/>
        <end position="70"/>
    </location>
</feature>
<reference evidence="2" key="1">
    <citation type="journal article" date="2005" name="PLoS Biol.">
        <title>The genomes of Oryza sativa: a history of duplications.</title>
        <authorList>
            <person name="Yu J."/>
            <person name="Wang J."/>
            <person name="Lin W."/>
            <person name="Li S."/>
            <person name="Li H."/>
            <person name="Zhou J."/>
            <person name="Ni P."/>
            <person name="Dong W."/>
            <person name="Hu S."/>
            <person name="Zeng C."/>
            <person name="Zhang J."/>
            <person name="Zhang Y."/>
            <person name="Li R."/>
            <person name="Xu Z."/>
            <person name="Li S."/>
            <person name="Li X."/>
            <person name="Zheng H."/>
            <person name="Cong L."/>
            <person name="Lin L."/>
            <person name="Yin J."/>
            <person name="Geng J."/>
            <person name="Li G."/>
            <person name="Shi J."/>
            <person name="Liu J."/>
            <person name="Lv H."/>
            <person name="Li J."/>
            <person name="Wang J."/>
            <person name="Deng Y."/>
            <person name="Ran L."/>
            <person name="Shi X."/>
            <person name="Wang X."/>
            <person name="Wu Q."/>
            <person name="Li C."/>
            <person name="Ren X."/>
            <person name="Wang J."/>
            <person name="Wang X."/>
            <person name="Li D."/>
            <person name="Liu D."/>
            <person name="Zhang X."/>
            <person name="Ji Z."/>
            <person name="Zhao W."/>
            <person name="Sun Y."/>
            <person name="Zhang Z."/>
            <person name="Bao J."/>
            <person name="Han Y."/>
            <person name="Dong L."/>
            <person name="Ji J."/>
            <person name="Chen P."/>
            <person name="Wu S."/>
            <person name="Liu J."/>
            <person name="Xiao Y."/>
            <person name="Bu D."/>
            <person name="Tan J."/>
            <person name="Yang L."/>
            <person name="Ye C."/>
            <person name="Zhang J."/>
            <person name="Xu J."/>
            <person name="Zhou Y."/>
            <person name="Yu Y."/>
            <person name="Zhang B."/>
            <person name="Zhuang S."/>
            <person name="Wei H."/>
            <person name="Liu B."/>
            <person name="Lei M."/>
            <person name="Yu H."/>
            <person name="Li Y."/>
            <person name="Xu H."/>
            <person name="Wei S."/>
            <person name="He X."/>
            <person name="Fang L."/>
            <person name="Zhang Z."/>
            <person name="Zhang Y."/>
            <person name="Huang X."/>
            <person name="Su Z."/>
            <person name="Tong W."/>
            <person name="Li J."/>
            <person name="Tong Z."/>
            <person name="Li S."/>
            <person name="Ye J."/>
            <person name="Wang L."/>
            <person name="Fang L."/>
            <person name="Lei T."/>
            <person name="Chen C."/>
            <person name="Chen H."/>
            <person name="Xu Z."/>
            <person name="Li H."/>
            <person name="Huang H."/>
            <person name="Zhang F."/>
            <person name="Xu H."/>
            <person name="Li N."/>
            <person name="Zhao C."/>
            <person name="Li S."/>
            <person name="Dong L."/>
            <person name="Huang Y."/>
            <person name="Li L."/>
            <person name="Xi Y."/>
            <person name="Qi Q."/>
            <person name="Li W."/>
            <person name="Zhang B."/>
            <person name="Hu W."/>
            <person name="Zhang Y."/>
            <person name="Tian X."/>
            <person name="Jiao Y."/>
            <person name="Liang X."/>
            <person name="Jin J."/>
            <person name="Gao L."/>
            <person name="Zheng W."/>
            <person name="Hao B."/>
            <person name="Liu S."/>
            <person name="Wang W."/>
            <person name="Yuan L."/>
            <person name="Cao M."/>
            <person name="McDermott J."/>
            <person name="Samudrala R."/>
            <person name="Wang J."/>
            <person name="Wong G.K."/>
            <person name="Yang H."/>
        </authorList>
    </citation>
    <scope>NUCLEOTIDE SEQUENCE [LARGE SCALE GENOMIC DNA]</scope>
</reference>
<proteinExistence type="predicted"/>
<dbReference type="Proteomes" id="UP000007752">
    <property type="component" value="Chromosome 5"/>
</dbReference>
<name>A0A8J8YS22_ORYSJ</name>
<dbReference type="EMBL" id="CM000142">
    <property type="protein sequence ID" value="EEE62614.1"/>
    <property type="molecule type" value="Genomic_DNA"/>
</dbReference>
<organism evidence="2">
    <name type="scientific">Oryza sativa subsp. japonica</name>
    <name type="common">Rice</name>
    <dbReference type="NCBI Taxonomy" id="39947"/>
    <lineage>
        <taxon>Eukaryota</taxon>
        <taxon>Viridiplantae</taxon>
        <taxon>Streptophyta</taxon>
        <taxon>Embryophyta</taxon>
        <taxon>Tracheophyta</taxon>
        <taxon>Spermatophyta</taxon>
        <taxon>Magnoliopsida</taxon>
        <taxon>Liliopsida</taxon>
        <taxon>Poales</taxon>
        <taxon>Poaceae</taxon>
        <taxon>BOP clade</taxon>
        <taxon>Oryzoideae</taxon>
        <taxon>Oryzeae</taxon>
        <taxon>Oryzinae</taxon>
        <taxon>Oryza</taxon>
        <taxon>Oryza sativa</taxon>
    </lineage>
</organism>
<evidence type="ECO:0000313" key="2">
    <source>
        <dbReference type="EMBL" id="EEE62614.1"/>
    </source>
</evidence>
<gene>
    <name evidence="2" type="ORF">OsJ_17417</name>
</gene>
<sequence>MWLLPQEEVDWILAESNEPVSTEFHELKRASPSLVPLPEEEKDEGGGGGGVQAVRRSTGGGDGTLGSSFR</sequence>
<reference evidence="2" key="2">
    <citation type="submission" date="2008-12" db="EMBL/GenBank/DDBJ databases">
        <title>Improved gene annotation of the rice (Oryza sativa) genomes.</title>
        <authorList>
            <person name="Wang J."/>
            <person name="Li R."/>
            <person name="Fan W."/>
            <person name="Huang Q."/>
            <person name="Zhang J."/>
            <person name="Zhou Y."/>
            <person name="Hu Y."/>
            <person name="Zi S."/>
            <person name="Li J."/>
            <person name="Ni P."/>
            <person name="Zheng H."/>
            <person name="Zhang Y."/>
            <person name="Zhao M."/>
            <person name="Hao Q."/>
            <person name="McDermott J."/>
            <person name="Samudrala R."/>
            <person name="Kristiansen K."/>
            <person name="Wong G.K.-S."/>
        </authorList>
    </citation>
    <scope>NUCLEOTIDE SEQUENCE</scope>
</reference>